<reference evidence="2" key="1">
    <citation type="journal article" date="2015" name="Nature">
        <title>Complex archaea that bridge the gap between prokaryotes and eukaryotes.</title>
        <authorList>
            <person name="Spang A."/>
            <person name="Saw J.H."/>
            <person name="Jorgensen S.L."/>
            <person name="Zaremba-Niedzwiedzka K."/>
            <person name="Martijn J."/>
            <person name="Lind A.E."/>
            <person name="van Eijk R."/>
            <person name="Schleper C."/>
            <person name="Guy L."/>
            <person name="Ettema T.J."/>
        </authorList>
    </citation>
    <scope>NUCLEOTIDE SEQUENCE</scope>
</reference>
<protein>
    <recommendedName>
        <fullName evidence="1">PPC domain-containing protein</fullName>
    </recommendedName>
</protein>
<dbReference type="EMBL" id="LAZR01000240">
    <property type="protein sequence ID" value="KKN79914.1"/>
    <property type="molecule type" value="Genomic_DNA"/>
</dbReference>
<dbReference type="InterPro" id="IPR005175">
    <property type="entry name" value="PPC_dom"/>
</dbReference>
<sequence length="152" mass="15927">MQYDVGRIGRVIVARGYDGEDVYAGIEQIAARENIAGGVVIVVGGLRRGKVVVGPKNLTGPPEPMFREFDDAREIAGVGTIFSDDTGPKLHLHGAIGRGDDVIAGCPRGGADVFCVLEIVIIEIEGLTASRSIDPEYGLKLLALAGANVKSV</sequence>
<feature type="domain" description="PPC" evidence="1">
    <location>
        <begin position="6"/>
        <end position="145"/>
    </location>
</feature>
<dbReference type="PROSITE" id="PS51742">
    <property type="entry name" value="PPC"/>
    <property type="match status" value="1"/>
</dbReference>
<evidence type="ECO:0000259" key="1">
    <source>
        <dbReference type="PROSITE" id="PS51742"/>
    </source>
</evidence>
<name>A0A0F9TKX2_9ZZZZ</name>
<evidence type="ECO:0000313" key="2">
    <source>
        <dbReference type="EMBL" id="KKN79914.1"/>
    </source>
</evidence>
<dbReference type="Gene3D" id="3.30.1330.80">
    <property type="entry name" value="Hypothetical protein, similar to alpha- acetolactate decarboxylase, domain 2"/>
    <property type="match status" value="1"/>
</dbReference>
<dbReference type="SUPFAM" id="SSF117856">
    <property type="entry name" value="AF0104/ALDC/Ptd012-like"/>
    <property type="match status" value="1"/>
</dbReference>
<dbReference type="PANTHER" id="PTHR34988:SF1">
    <property type="entry name" value="DNA-BINDING PROTEIN"/>
    <property type="match status" value="1"/>
</dbReference>
<proteinExistence type="predicted"/>
<accession>A0A0F9TKX2</accession>
<dbReference type="CDD" id="cd11378">
    <property type="entry name" value="DUF296"/>
    <property type="match status" value="1"/>
</dbReference>
<gene>
    <name evidence="2" type="ORF">LCGC14_0335430</name>
</gene>
<organism evidence="2">
    <name type="scientific">marine sediment metagenome</name>
    <dbReference type="NCBI Taxonomy" id="412755"/>
    <lineage>
        <taxon>unclassified sequences</taxon>
        <taxon>metagenomes</taxon>
        <taxon>ecological metagenomes</taxon>
    </lineage>
</organism>
<dbReference type="Pfam" id="PF03479">
    <property type="entry name" value="PCC"/>
    <property type="match status" value="1"/>
</dbReference>
<comment type="caution">
    <text evidence="2">The sequence shown here is derived from an EMBL/GenBank/DDBJ whole genome shotgun (WGS) entry which is preliminary data.</text>
</comment>
<dbReference type="PANTHER" id="PTHR34988">
    <property type="entry name" value="PROTEIN, PUTATIVE-RELATED"/>
    <property type="match status" value="1"/>
</dbReference>
<dbReference type="AlphaFoldDB" id="A0A0F9TKX2"/>